<sequence length="221" mass="24111">MAELIDPIGMSLRIILECEEDRVPPIGARLSERLSRSAPTVSRMVERMTRDGLVSTDPRRHLILSPRGRRQATTVLRKHRLAEVLLVRVLGVPYEHAHAEADQFQHVMSERAEAVLYERLGRPGVSPYGNPIPGLSGIGGPRSAGRRPRGEHRLADAAPVSRAVVTRICESAQEDAGLLHALRAGRDVEVQRAPDGVLLTAAGGEVHLPYALARAVHVVRA</sequence>
<evidence type="ECO:0000256" key="7">
    <source>
        <dbReference type="ARBA" id="ARBA00023163"/>
    </source>
</evidence>
<dbReference type="SUPFAM" id="SSF47979">
    <property type="entry name" value="Iron-dependent repressor protein, dimerization domain"/>
    <property type="match status" value="1"/>
</dbReference>
<evidence type="ECO:0000259" key="8">
    <source>
        <dbReference type="Pfam" id="PF01325"/>
    </source>
</evidence>
<comment type="caution">
    <text evidence="10">The sequence shown here is derived from an EMBL/GenBank/DDBJ whole genome shotgun (WGS) entry which is preliminary data.</text>
</comment>
<protein>
    <submittedName>
        <fullName evidence="10">Metal-dependent transcriptional regulator</fullName>
    </submittedName>
</protein>
<dbReference type="Pfam" id="PF01325">
    <property type="entry name" value="Fe_dep_repress"/>
    <property type="match status" value="1"/>
</dbReference>
<evidence type="ECO:0000256" key="1">
    <source>
        <dbReference type="ARBA" id="ARBA00004496"/>
    </source>
</evidence>
<evidence type="ECO:0000256" key="4">
    <source>
        <dbReference type="ARBA" id="ARBA00023004"/>
    </source>
</evidence>
<evidence type="ECO:0000256" key="3">
    <source>
        <dbReference type="ARBA" id="ARBA00011738"/>
    </source>
</evidence>
<dbReference type="Pfam" id="PF02742">
    <property type="entry name" value="Fe_dep_repr_C"/>
    <property type="match status" value="1"/>
</dbReference>
<dbReference type="Proteomes" id="UP001523369">
    <property type="component" value="Unassembled WGS sequence"/>
</dbReference>
<evidence type="ECO:0000256" key="5">
    <source>
        <dbReference type="ARBA" id="ARBA00023015"/>
    </source>
</evidence>
<dbReference type="SMART" id="SM00529">
    <property type="entry name" value="HTH_DTXR"/>
    <property type="match status" value="1"/>
</dbReference>
<gene>
    <name evidence="10" type="ORF">M1L60_13895</name>
</gene>
<dbReference type="InterPro" id="IPR050536">
    <property type="entry name" value="DtxR_MntR_Metal-Reg"/>
</dbReference>
<dbReference type="InterPro" id="IPR022689">
    <property type="entry name" value="Iron_dep_repressor"/>
</dbReference>
<dbReference type="InterPro" id="IPR036421">
    <property type="entry name" value="Fe_dep_repressor_sf"/>
</dbReference>
<feature type="domain" description="HTH dtxR-type" evidence="8">
    <location>
        <begin position="8"/>
        <end position="62"/>
    </location>
</feature>
<dbReference type="InterPro" id="IPR022687">
    <property type="entry name" value="HTH_DTXR"/>
</dbReference>
<proteinExistence type="inferred from homology"/>
<reference evidence="10 11" key="1">
    <citation type="submission" date="2022-06" db="EMBL/GenBank/DDBJ databases">
        <title>New Species of the Genus Actinoplanes, ActinopZanes ferrugineus.</title>
        <authorList>
            <person name="Ding P."/>
        </authorList>
    </citation>
    <scope>NUCLEOTIDE SEQUENCE [LARGE SCALE GENOMIC DNA]</scope>
    <source>
        <strain evidence="10 11">TRM88003</strain>
    </source>
</reference>
<dbReference type="InterPro" id="IPR008988">
    <property type="entry name" value="Transcriptional_repressor_C"/>
</dbReference>
<evidence type="ECO:0000256" key="2">
    <source>
        <dbReference type="ARBA" id="ARBA00007871"/>
    </source>
</evidence>
<dbReference type="Gene3D" id="1.10.10.10">
    <property type="entry name" value="Winged helix-like DNA-binding domain superfamily/Winged helix DNA-binding domain"/>
    <property type="match status" value="1"/>
</dbReference>
<name>A0ABT1DLH2_9ACTN</name>
<keyword evidence="11" id="KW-1185">Reference proteome</keyword>
<comment type="subunit">
    <text evidence="3">Homodimer.</text>
</comment>
<dbReference type="SUPFAM" id="SSF50037">
    <property type="entry name" value="C-terminal domain of transcriptional repressors"/>
    <property type="match status" value="1"/>
</dbReference>
<evidence type="ECO:0000256" key="6">
    <source>
        <dbReference type="ARBA" id="ARBA00023125"/>
    </source>
</evidence>
<dbReference type="PANTHER" id="PTHR33238:SF10">
    <property type="entry name" value="IRON-DEPENDENT REPRESSOR IDER"/>
    <property type="match status" value="1"/>
</dbReference>
<dbReference type="InterPro" id="IPR001367">
    <property type="entry name" value="Fe_dep_repressor"/>
</dbReference>
<keyword evidence="4" id="KW-0408">Iron</keyword>
<dbReference type="Gene3D" id="2.30.30.90">
    <property type="match status" value="1"/>
</dbReference>
<dbReference type="SUPFAM" id="SSF46785">
    <property type="entry name" value="Winged helix' DNA-binding domain"/>
    <property type="match status" value="1"/>
</dbReference>
<evidence type="ECO:0000313" key="10">
    <source>
        <dbReference type="EMBL" id="MCO8271684.1"/>
    </source>
</evidence>
<keyword evidence="5" id="KW-0805">Transcription regulation</keyword>
<evidence type="ECO:0000259" key="9">
    <source>
        <dbReference type="Pfam" id="PF02742"/>
    </source>
</evidence>
<keyword evidence="7" id="KW-0804">Transcription</keyword>
<comment type="similarity">
    <text evidence="2">Belongs to the DtxR/MntR family.</text>
</comment>
<dbReference type="InterPro" id="IPR036390">
    <property type="entry name" value="WH_DNA-bd_sf"/>
</dbReference>
<dbReference type="RefSeq" id="WP_253237806.1">
    <property type="nucleotide sequence ID" value="NZ_JAMYJR010000013.1"/>
</dbReference>
<dbReference type="PANTHER" id="PTHR33238">
    <property type="entry name" value="IRON (METAL) DEPENDENT REPRESSOR, DTXR FAMILY"/>
    <property type="match status" value="1"/>
</dbReference>
<dbReference type="EMBL" id="JAMYJR010000013">
    <property type="protein sequence ID" value="MCO8271684.1"/>
    <property type="molecule type" value="Genomic_DNA"/>
</dbReference>
<keyword evidence="6" id="KW-0238">DNA-binding</keyword>
<evidence type="ECO:0000313" key="11">
    <source>
        <dbReference type="Proteomes" id="UP001523369"/>
    </source>
</evidence>
<dbReference type="InterPro" id="IPR038157">
    <property type="entry name" value="FeoA_core_dom"/>
</dbReference>
<feature type="domain" description="Iron dependent repressor metal binding and dimerisation" evidence="9">
    <location>
        <begin position="66"/>
        <end position="133"/>
    </location>
</feature>
<organism evidence="10 11">
    <name type="scientific">Paractinoplanes aksuensis</name>
    <dbReference type="NCBI Taxonomy" id="2939490"/>
    <lineage>
        <taxon>Bacteria</taxon>
        <taxon>Bacillati</taxon>
        <taxon>Actinomycetota</taxon>
        <taxon>Actinomycetes</taxon>
        <taxon>Micromonosporales</taxon>
        <taxon>Micromonosporaceae</taxon>
        <taxon>Paractinoplanes</taxon>
    </lineage>
</organism>
<accession>A0ABT1DLH2</accession>
<dbReference type="InterPro" id="IPR036388">
    <property type="entry name" value="WH-like_DNA-bd_sf"/>
</dbReference>
<comment type="subcellular location">
    <subcellularLocation>
        <location evidence="1">Cytoplasm</location>
    </subcellularLocation>
</comment>